<feature type="transmembrane region" description="Helical" evidence="8">
    <location>
        <begin position="543"/>
        <end position="562"/>
    </location>
</feature>
<gene>
    <name evidence="9" type="ORF">RAMLITH_23205</name>
</gene>
<dbReference type="PANTHER" id="PTHR30250">
    <property type="entry name" value="PST FAMILY PREDICTED COLANIC ACID TRANSPORTER"/>
    <property type="match status" value="1"/>
</dbReference>
<evidence type="ECO:0000256" key="3">
    <source>
        <dbReference type="ARBA" id="ARBA00022475"/>
    </source>
</evidence>
<evidence type="ECO:0000256" key="7">
    <source>
        <dbReference type="SAM" id="MobiDB-lite"/>
    </source>
</evidence>
<evidence type="ECO:0000313" key="10">
    <source>
        <dbReference type="Proteomes" id="UP000521868"/>
    </source>
</evidence>
<dbReference type="NCBIfam" id="NF007773">
    <property type="entry name" value="PRK10459.1"/>
    <property type="match status" value="1"/>
</dbReference>
<keyword evidence="5 8" id="KW-1133">Transmembrane helix</keyword>
<proteinExistence type="inferred from homology"/>
<organism evidence="9 10">
    <name type="scientific">Ramlibacter lithotrophicus</name>
    <dbReference type="NCBI Taxonomy" id="2606681"/>
    <lineage>
        <taxon>Bacteria</taxon>
        <taxon>Pseudomonadati</taxon>
        <taxon>Pseudomonadota</taxon>
        <taxon>Betaproteobacteria</taxon>
        <taxon>Burkholderiales</taxon>
        <taxon>Comamonadaceae</taxon>
        <taxon>Ramlibacter</taxon>
    </lineage>
</organism>
<evidence type="ECO:0000313" key="9">
    <source>
        <dbReference type="EMBL" id="NKE68734.1"/>
    </source>
</evidence>
<protein>
    <submittedName>
        <fullName evidence="9">MOP flippase family protein</fullName>
    </submittedName>
</protein>
<feature type="transmembrane region" description="Helical" evidence="8">
    <location>
        <begin position="392"/>
        <end position="410"/>
    </location>
</feature>
<accession>A0A7X6DKG1</accession>
<sequence>MGARSAPRLLPLHAVRAGAPVEDGRVRRRHRASPGRVLHHHDAEGELLQLPSRPGTRPGAAAAAGGVLGVLVRRAEAGAPARPAGRRLGPGGLWLLRDGKKKLNLRQRALSGVRWTAAENLFNVVSGIVFIAVLARLLQPQAFGLMAIAAVVLGFSQFFADMGISNGIIHRQDVSESQLSTLYWVNVAAGLVVFGVVVALAGPLATFYREPELASVIMVAALTLLVQPFGQQFGVLLQKELHFNLLARIGMASRFCGLVAAVLLAWSGAGVYSLVYSAVLTAALETALTVVFGRRIHRPRLHFRPAEVRHFFSFGAWQMGEAVINFFNANLDSLLIGRLAGTEALGLYSVARQLVMRPAEIVNPIVTRVSTPVMAKVQDDLARLRAIYLQTINHLSSLNFPIYAAIAVFAREITLLLFGEKWLAAVPLIQILAAYAAVRSTANPVGSLLLARGRVRRGFWWNVGLLVLLPAFIAVGATWGVAGVAWSLLAMQCLLLVPGWLLLVRPLCGAGFRQYHAQLIVPALAAAAAALAGFLAASAVPGTIPRLAAGLAAGAAVTLVVYRAWNREFLEALAAMVRRG</sequence>
<feature type="transmembrane region" description="Helical" evidence="8">
    <location>
        <begin position="459"/>
        <end position="479"/>
    </location>
</feature>
<dbReference type="AlphaFoldDB" id="A0A7X6DKG1"/>
<dbReference type="EMBL" id="VTOX01000012">
    <property type="protein sequence ID" value="NKE68734.1"/>
    <property type="molecule type" value="Genomic_DNA"/>
</dbReference>
<feature type="transmembrane region" description="Helical" evidence="8">
    <location>
        <begin position="213"/>
        <end position="237"/>
    </location>
</feature>
<reference evidence="9 10" key="1">
    <citation type="journal article" date="2020" name="Nature">
        <title>Bacterial chemolithoautotrophy via manganese oxidation.</title>
        <authorList>
            <person name="Yu H."/>
            <person name="Leadbetter J.R."/>
        </authorList>
    </citation>
    <scope>NUCLEOTIDE SEQUENCE [LARGE SCALE GENOMIC DNA]</scope>
    <source>
        <strain evidence="9 10">RBP-1</strain>
    </source>
</reference>
<feature type="transmembrane region" description="Helical" evidence="8">
    <location>
        <begin position="485"/>
        <end position="503"/>
    </location>
</feature>
<keyword evidence="4 8" id="KW-0812">Transmembrane</keyword>
<feature type="transmembrane region" description="Helical" evidence="8">
    <location>
        <begin position="115"/>
        <end position="135"/>
    </location>
</feature>
<comment type="subcellular location">
    <subcellularLocation>
        <location evidence="1">Cell membrane</location>
        <topology evidence="1">Multi-pass membrane protein</topology>
    </subcellularLocation>
</comment>
<evidence type="ECO:0000256" key="5">
    <source>
        <dbReference type="ARBA" id="ARBA00022989"/>
    </source>
</evidence>
<comment type="caution">
    <text evidence="9">The sequence shown here is derived from an EMBL/GenBank/DDBJ whole genome shotgun (WGS) entry which is preliminary data.</text>
</comment>
<evidence type="ECO:0000256" key="2">
    <source>
        <dbReference type="ARBA" id="ARBA00007430"/>
    </source>
</evidence>
<dbReference type="PANTHER" id="PTHR30250:SF10">
    <property type="entry name" value="LIPOPOLYSACCHARIDE BIOSYNTHESIS PROTEIN WZXC"/>
    <property type="match status" value="1"/>
</dbReference>
<feature type="compositionally biased region" description="Basic residues" evidence="7">
    <location>
        <begin position="26"/>
        <end position="39"/>
    </location>
</feature>
<dbReference type="InterPro" id="IPR050833">
    <property type="entry name" value="Poly_Biosynth_Transport"/>
</dbReference>
<name>A0A7X6DKG1_9BURK</name>
<feature type="transmembrane region" description="Helical" evidence="8">
    <location>
        <begin position="141"/>
        <end position="160"/>
    </location>
</feature>
<keyword evidence="10" id="KW-1185">Reference proteome</keyword>
<keyword evidence="6 8" id="KW-0472">Membrane</keyword>
<feature type="transmembrane region" description="Helical" evidence="8">
    <location>
        <begin position="249"/>
        <end position="268"/>
    </location>
</feature>
<dbReference type="Pfam" id="PF13440">
    <property type="entry name" value="Polysacc_synt_3"/>
    <property type="match status" value="1"/>
</dbReference>
<dbReference type="GO" id="GO:0005886">
    <property type="term" value="C:plasma membrane"/>
    <property type="evidence" value="ECO:0007669"/>
    <property type="project" value="UniProtKB-SubCell"/>
</dbReference>
<comment type="similarity">
    <text evidence="2">Belongs to the polysaccharide synthase family.</text>
</comment>
<dbReference type="Proteomes" id="UP000521868">
    <property type="component" value="Unassembled WGS sequence"/>
</dbReference>
<keyword evidence="3" id="KW-1003">Cell membrane</keyword>
<dbReference type="CDD" id="cd13127">
    <property type="entry name" value="MATE_tuaB_like"/>
    <property type="match status" value="1"/>
</dbReference>
<feature type="transmembrane region" description="Helical" evidence="8">
    <location>
        <begin position="515"/>
        <end position="537"/>
    </location>
</feature>
<evidence type="ECO:0000256" key="6">
    <source>
        <dbReference type="ARBA" id="ARBA00023136"/>
    </source>
</evidence>
<feature type="transmembrane region" description="Helical" evidence="8">
    <location>
        <begin position="274"/>
        <end position="293"/>
    </location>
</feature>
<evidence type="ECO:0000256" key="8">
    <source>
        <dbReference type="SAM" id="Phobius"/>
    </source>
</evidence>
<evidence type="ECO:0000256" key="4">
    <source>
        <dbReference type="ARBA" id="ARBA00022692"/>
    </source>
</evidence>
<evidence type="ECO:0000256" key="1">
    <source>
        <dbReference type="ARBA" id="ARBA00004651"/>
    </source>
</evidence>
<feature type="region of interest" description="Disordered" evidence="7">
    <location>
        <begin position="21"/>
        <end position="42"/>
    </location>
</feature>
<feature type="transmembrane region" description="Helical" evidence="8">
    <location>
        <begin position="181"/>
        <end position="201"/>
    </location>
</feature>